<dbReference type="EC" id="1.1.1.34" evidence="2"/>
<dbReference type="InterPro" id="IPR011009">
    <property type="entry name" value="Kinase-like_dom_sf"/>
</dbReference>
<dbReference type="Gene3D" id="3.30.70.420">
    <property type="entry name" value="Hydroxymethylglutaryl-CoA reductase, class I/II, NAD/NADP-binding domain"/>
    <property type="match status" value="1"/>
</dbReference>
<dbReference type="InterPro" id="IPR023074">
    <property type="entry name" value="HMG_CoA_Rdtase_cat_sf"/>
</dbReference>
<keyword evidence="6" id="KW-0808">Transferase</keyword>
<comment type="similarity">
    <text evidence="1">Belongs to the HMG-CoA reductase family.</text>
</comment>
<dbReference type="InterPro" id="IPR004554">
    <property type="entry name" value="HMG_CoA_Rdtase_eu_arc"/>
</dbReference>
<dbReference type="AlphaFoldDB" id="A0A6N7LNQ1"/>
<dbReference type="SUPFAM" id="SSF55035">
    <property type="entry name" value="NAD-binding domain of HMG-CoA reductase"/>
    <property type="match status" value="1"/>
</dbReference>
<dbReference type="SUPFAM" id="SSF56542">
    <property type="entry name" value="Substrate-binding domain of HMG-CoA reductase"/>
    <property type="match status" value="1"/>
</dbReference>
<dbReference type="Gene3D" id="3.90.770.10">
    <property type="entry name" value="3-hydroxy-3-methylglutaryl-coenzyme A Reductase, Chain A, domain 2"/>
    <property type="match status" value="1"/>
</dbReference>
<dbReference type="GO" id="GO:0016740">
    <property type="term" value="F:transferase activity"/>
    <property type="evidence" value="ECO:0007669"/>
    <property type="project" value="UniProtKB-KW"/>
</dbReference>
<dbReference type="CDD" id="cd00643">
    <property type="entry name" value="HMG-CoA_reductase_classI"/>
    <property type="match status" value="1"/>
</dbReference>
<comment type="caution">
    <text evidence="6">The sequence shown here is derived from an EMBL/GenBank/DDBJ whole genome shotgun (WGS) entry which is preliminary data.</text>
</comment>
<organism evidence="6 7">
    <name type="scientific">Alcanivorax sediminis</name>
    <dbReference type="NCBI Taxonomy" id="2663008"/>
    <lineage>
        <taxon>Bacteria</taxon>
        <taxon>Pseudomonadati</taxon>
        <taxon>Pseudomonadota</taxon>
        <taxon>Gammaproteobacteria</taxon>
        <taxon>Oceanospirillales</taxon>
        <taxon>Alcanivoracaceae</taxon>
        <taxon>Alcanivorax</taxon>
    </lineage>
</organism>
<dbReference type="SUPFAM" id="SSF56112">
    <property type="entry name" value="Protein kinase-like (PK-like)"/>
    <property type="match status" value="1"/>
</dbReference>
<dbReference type="InterPro" id="IPR009023">
    <property type="entry name" value="HMG_CoA_Rdtase_NAD(P)-bd_sf"/>
</dbReference>
<dbReference type="Proteomes" id="UP000469421">
    <property type="component" value="Unassembled WGS sequence"/>
</dbReference>
<keyword evidence="4" id="KW-0560">Oxidoreductase</keyword>
<dbReference type="PROSITE" id="PS50065">
    <property type="entry name" value="HMG_COA_REDUCTASE_4"/>
    <property type="match status" value="1"/>
</dbReference>
<evidence type="ECO:0000256" key="3">
    <source>
        <dbReference type="ARBA" id="ARBA00022857"/>
    </source>
</evidence>
<dbReference type="InterPro" id="IPR002575">
    <property type="entry name" value="Aminoglycoside_PTrfase"/>
</dbReference>
<keyword evidence="7" id="KW-1185">Reference proteome</keyword>
<dbReference type="Pfam" id="PF01636">
    <property type="entry name" value="APH"/>
    <property type="match status" value="1"/>
</dbReference>
<accession>A0A6N7LNQ1</accession>
<dbReference type="InterPro" id="IPR009029">
    <property type="entry name" value="HMG_CoA_Rdtase_sub-bd_dom_sf"/>
</dbReference>
<dbReference type="InterPro" id="IPR023076">
    <property type="entry name" value="HMG_CoA_Rdtase_CS"/>
</dbReference>
<dbReference type="GO" id="GO:0004420">
    <property type="term" value="F:hydroxymethylglutaryl-CoA reductase (NADPH) activity"/>
    <property type="evidence" value="ECO:0007669"/>
    <property type="project" value="UniProtKB-EC"/>
</dbReference>
<dbReference type="RefSeq" id="WP_153498467.1">
    <property type="nucleotide sequence ID" value="NZ_WIRE01000001.1"/>
</dbReference>
<dbReference type="EMBL" id="WIRE01000001">
    <property type="protein sequence ID" value="MQX51668.1"/>
    <property type="molecule type" value="Genomic_DNA"/>
</dbReference>
<dbReference type="Gene3D" id="3.90.1200.10">
    <property type="match status" value="1"/>
</dbReference>
<protein>
    <recommendedName>
        <fullName evidence="2">hydroxymethylglutaryl-CoA reductase (NADPH)</fullName>
        <ecNumber evidence="2">1.1.1.34</ecNumber>
    </recommendedName>
</protein>
<dbReference type="InterPro" id="IPR002202">
    <property type="entry name" value="HMG_CoA_Rdtase"/>
</dbReference>
<dbReference type="GO" id="GO:0015936">
    <property type="term" value="P:coenzyme A metabolic process"/>
    <property type="evidence" value="ECO:0007669"/>
    <property type="project" value="InterPro"/>
</dbReference>
<dbReference type="PRINTS" id="PR00071">
    <property type="entry name" value="HMGCOARDTASE"/>
</dbReference>
<evidence type="ECO:0000313" key="6">
    <source>
        <dbReference type="EMBL" id="MQX51668.1"/>
    </source>
</evidence>
<proteinExistence type="inferred from homology"/>
<gene>
    <name evidence="6" type="ORF">GFN93_00310</name>
</gene>
<evidence type="ECO:0000256" key="1">
    <source>
        <dbReference type="ARBA" id="ARBA00007661"/>
    </source>
</evidence>
<dbReference type="PROSITE" id="PS00318">
    <property type="entry name" value="HMG_COA_REDUCTASE_2"/>
    <property type="match status" value="1"/>
</dbReference>
<evidence type="ECO:0000256" key="4">
    <source>
        <dbReference type="ARBA" id="ARBA00023002"/>
    </source>
</evidence>
<evidence type="ECO:0000259" key="5">
    <source>
        <dbReference type="Pfam" id="PF01636"/>
    </source>
</evidence>
<keyword evidence="3" id="KW-0521">NADP</keyword>
<evidence type="ECO:0000256" key="2">
    <source>
        <dbReference type="ARBA" id="ARBA00012999"/>
    </source>
</evidence>
<name>A0A6N7LNQ1_9GAMM</name>
<dbReference type="PANTHER" id="PTHR10572">
    <property type="entry name" value="3-HYDROXY-3-METHYLGLUTARYL-COENZYME A REDUCTASE"/>
    <property type="match status" value="1"/>
</dbReference>
<reference evidence="6 7" key="1">
    <citation type="submission" date="2019-10" db="EMBL/GenBank/DDBJ databases">
        <title>Alcanivorax sp.PA15-N-34 draft genome sequence.</title>
        <authorList>
            <person name="Liao X."/>
            <person name="Shao Z."/>
        </authorList>
    </citation>
    <scope>NUCLEOTIDE SEQUENCE [LARGE SCALE GENOMIC DNA]</scope>
    <source>
        <strain evidence="6 7">PA15-N-34</strain>
    </source>
</reference>
<dbReference type="PANTHER" id="PTHR10572:SF24">
    <property type="entry name" value="3-HYDROXY-3-METHYLGLUTARYL-COENZYME A REDUCTASE"/>
    <property type="match status" value="1"/>
</dbReference>
<sequence length="909" mass="101254">MNSRAQAAVLVTPKATHTRETDISLRLSMDGQSLVAALISVDKHQLVVSVESTLIDSRHAACACDVEMDGQRFTIPVLEMSPGASTKGGMQFVMQPGDCEESRARLWQFARLVHTQTVLGEPCQTDPQALPKIPGRGLYSEEARQERLAFAREVTGASLQGIAETSFNPRKLVSNIEGLIGSVEIPLGIAGPLYVTGKHASGYYYAPLATSEGALVASATRGATAMSRSGGVRARVLEQRMLRVPMFQLQDLSQALFFADWIADHSEEIADQTARYSNYARLRQVRPQVIGRAVHVHFVYETGDAAGQNMTTTCTWQACQWIMSHMQQHHGLQFENFLVESNLSNDKKVTYQSFLNGRGIRVLAETVITARDCEQVLKVTPQQLVRAFHNLQSGGIAAGMVGSNINVANIVAAMFTATGQDIACVHESAIAHLNMEVTDQGDLYATMTLPSLVIGTVGGGTNLPQQREALELMQCAGPGNAHKLAEIIASFCLALDLSTLSAIACDQFARAHEKLGRNRPVDWLRSGELDTAFFNRHVMRDGEAAFLECQPLPSNNNGSSIITELTSHRINKFIGLHGFRLTDENKRSLDVMTKIKPLDGEVLLMLNSMAAMCDARLAQEFNKKKEDLGFTGCHRRELQVMSQTDPRFTRHAPAVHGTLEDAEREIYLIIQEKLQQLELMDSADDISGWGQGHIEAAIRGIAEVHSIWFGKEDELLAQGWDIDVPDAEGMEDKLRLWELLGAHAREEFPEWFSDRDMELFRARVRSIGDWWKQIETLPRTLIHNDFNPRNLGFRRDADGALTLCAYDWELATLQLPQHDLAELLAFTLQDPTREQVDHYVELHRTHLQAASGQSIDPEQWRLGYRLSLNDLTVNRLPLYLMAHTFRDYKFMPRVAGTFRSLLQLEGFGV</sequence>
<evidence type="ECO:0000313" key="7">
    <source>
        <dbReference type="Proteomes" id="UP000469421"/>
    </source>
</evidence>
<dbReference type="Pfam" id="PF00368">
    <property type="entry name" value="HMG-CoA_red"/>
    <property type="match status" value="1"/>
</dbReference>
<dbReference type="GO" id="GO:0008299">
    <property type="term" value="P:isoprenoid biosynthetic process"/>
    <property type="evidence" value="ECO:0007669"/>
    <property type="project" value="InterPro"/>
</dbReference>
<feature type="domain" description="Aminoglycoside phosphotransferase" evidence="5">
    <location>
        <begin position="650"/>
        <end position="838"/>
    </location>
</feature>